<dbReference type="HOGENOM" id="CLU_093932_1_1_1"/>
<evidence type="ECO:0000256" key="5">
    <source>
        <dbReference type="ARBA" id="ARBA00022833"/>
    </source>
</evidence>
<evidence type="ECO:0000259" key="10">
    <source>
        <dbReference type="PROSITE" id="PS51133"/>
    </source>
</evidence>
<evidence type="ECO:0000256" key="3">
    <source>
        <dbReference type="ARBA" id="ARBA00022723"/>
    </source>
</evidence>
<organism evidence="11">
    <name type="scientific">Albugo laibachii Nc14</name>
    <dbReference type="NCBI Taxonomy" id="890382"/>
    <lineage>
        <taxon>Eukaryota</taxon>
        <taxon>Sar</taxon>
        <taxon>Stramenopiles</taxon>
        <taxon>Oomycota</taxon>
        <taxon>Peronosporomycetes</taxon>
        <taxon>Albuginales</taxon>
        <taxon>Albuginaceae</taxon>
        <taxon>Albugo</taxon>
    </lineage>
</organism>
<name>F0WZS5_9STRA</name>
<keyword evidence="7" id="KW-0804">Transcription</keyword>
<dbReference type="InterPro" id="IPR001222">
    <property type="entry name" value="Znf_TFIIS"/>
</dbReference>
<dbReference type="GO" id="GO:0003899">
    <property type="term" value="F:DNA-directed RNA polymerase activity"/>
    <property type="evidence" value="ECO:0007669"/>
    <property type="project" value="InterPro"/>
</dbReference>
<feature type="domain" description="TFIIS-type" evidence="10">
    <location>
        <begin position="80"/>
        <end position="120"/>
    </location>
</feature>
<evidence type="ECO:0000256" key="9">
    <source>
        <dbReference type="PIRSR" id="PIRSR005586-2"/>
    </source>
</evidence>
<dbReference type="GO" id="GO:0008270">
    <property type="term" value="F:zinc ion binding"/>
    <property type="evidence" value="ECO:0007669"/>
    <property type="project" value="UniProtKB-KW"/>
</dbReference>
<protein>
    <recommendedName>
        <fullName evidence="7">DNA-directed RNA polymerase subunit</fullName>
    </recommendedName>
</protein>
<keyword evidence="5 8" id="KW-0862">Zinc</keyword>
<dbReference type="GO" id="GO:0006363">
    <property type="term" value="P:termination of RNA polymerase I transcription"/>
    <property type="evidence" value="ECO:0007669"/>
    <property type="project" value="TreeGrafter"/>
</dbReference>
<keyword evidence="3 8" id="KW-0479">Metal-binding</keyword>
<gene>
    <name evidence="11" type="primary">AlNc14C441G11666</name>
    <name evidence="11" type="ORF">ALNC14_131460</name>
</gene>
<dbReference type="GO" id="GO:0003676">
    <property type="term" value="F:nucleic acid binding"/>
    <property type="evidence" value="ECO:0007669"/>
    <property type="project" value="InterPro"/>
</dbReference>
<dbReference type="InterPro" id="IPR012164">
    <property type="entry name" value="Rpa12/Rpb9/Rpc10/TFS"/>
</dbReference>
<accession>F0WZS5</accession>
<reference evidence="11" key="2">
    <citation type="submission" date="2011-02" db="EMBL/GenBank/DDBJ databases">
        <authorList>
            <person name="MacLean D."/>
        </authorList>
    </citation>
    <scope>NUCLEOTIDE SEQUENCE</scope>
</reference>
<dbReference type="CDD" id="cd10507">
    <property type="entry name" value="Zn-ribbon_RPA12"/>
    <property type="match status" value="1"/>
</dbReference>
<comment type="similarity">
    <text evidence="7">Belongs to the archaeal rpoM/eukaryotic RPA12/RPB9/RPC11 RNA polymerase family.</text>
</comment>
<evidence type="ECO:0000256" key="8">
    <source>
        <dbReference type="PIRSR" id="PIRSR005586-1"/>
    </source>
</evidence>
<dbReference type="InterPro" id="IPR034004">
    <property type="entry name" value="Zn_ribbon_RPA12_C"/>
</dbReference>
<feature type="binding site" evidence="8">
    <location>
        <position position="115"/>
    </location>
    <ligand>
        <name>Zn(2+)</name>
        <dbReference type="ChEBI" id="CHEBI:29105"/>
        <label>2</label>
    </ligand>
</feature>
<dbReference type="PANTHER" id="PTHR11239:SF14">
    <property type="entry name" value="DNA-DIRECTED RNA POLYMERASE I SUBUNIT RPA12"/>
    <property type="match status" value="1"/>
</dbReference>
<dbReference type="SUPFAM" id="SSF57783">
    <property type="entry name" value="Zinc beta-ribbon"/>
    <property type="match status" value="1"/>
</dbReference>
<dbReference type="Pfam" id="PF01096">
    <property type="entry name" value="Zn_ribbon_TFIIS"/>
    <property type="match status" value="1"/>
</dbReference>
<keyword evidence="2 7" id="KW-0240">DNA-directed RNA polymerase</keyword>
<dbReference type="PANTHER" id="PTHR11239">
    <property type="entry name" value="DNA-DIRECTED RNA POLYMERASE"/>
    <property type="match status" value="1"/>
</dbReference>
<evidence type="ECO:0000256" key="6">
    <source>
        <dbReference type="ARBA" id="ARBA00023242"/>
    </source>
</evidence>
<feature type="binding site" evidence="8">
    <location>
        <position position="112"/>
    </location>
    <ligand>
        <name>Zn(2+)</name>
        <dbReference type="ChEBI" id="CHEBI:29105"/>
        <label>2</label>
    </ligand>
</feature>
<dbReference type="PROSITE" id="PS51133">
    <property type="entry name" value="ZF_TFIIS_2"/>
    <property type="match status" value="1"/>
</dbReference>
<dbReference type="EMBL" id="FR824484">
    <property type="protein sequence ID" value="CCA27002.1"/>
    <property type="molecule type" value="Genomic_DNA"/>
</dbReference>
<feature type="binding site" evidence="8">
    <location>
        <position position="36"/>
    </location>
    <ligand>
        <name>Zn(2+)</name>
        <dbReference type="ChEBI" id="CHEBI:29105"/>
        <label>1</label>
    </ligand>
</feature>
<dbReference type="Gene3D" id="2.20.25.10">
    <property type="match status" value="1"/>
</dbReference>
<reference evidence="11" key="1">
    <citation type="journal article" date="2011" name="PLoS Biol.">
        <title>Gene gain and loss during evolution of obligate parasitism in the white rust pathogen of Arabidopsis thaliana.</title>
        <authorList>
            <person name="Kemen E."/>
            <person name="Gardiner A."/>
            <person name="Schultz-Larsen T."/>
            <person name="Kemen A.C."/>
            <person name="Balmuth A.L."/>
            <person name="Robert-Seilaniantz A."/>
            <person name="Bailey K."/>
            <person name="Holub E."/>
            <person name="Studholme D.J."/>
            <person name="Maclean D."/>
            <person name="Jones J.D."/>
        </authorList>
    </citation>
    <scope>NUCLEOTIDE SEQUENCE</scope>
</reference>
<keyword evidence="6 7" id="KW-0539">Nucleus</keyword>
<feature type="zinc finger region" description="C4-type" evidence="9">
    <location>
        <begin position="16"/>
        <end position="36"/>
    </location>
</feature>
<feature type="binding site" evidence="8">
    <location>
        <position position="19"/>
    </location>
    <ligand>
        <name>Zn(2+)</name>
        <dbReference type="ChEBI" id="CHEBI:29105"/>
        <label>1</label>
    </ligand>
</feature>
<feature type="binding site" evidence="8">
    <location>
        <position position="84"/>
    </location>
    <ligand>
        <name>Zn(2+)</name>
        <dbReference type="ChEBI" id="CHEBI:29105"/>
        <label>2</label>
    </ligand>
</feature>
<evidence type="ECO:0000313" key="11">
    <source>
        <dbReference type="EMBL" id="CCA27002.1"/>
    </source>
</evidence>
<comment type="function">
    <text evidence="7">DNA-dependent RNA polymerase catalyzes the transcription of DNA into RNA using the four ribonucleoside triphosphates as substrates.</text>
</comment>
<sequence>MMEFFSGRHDNGPSFCPHCGSIFTLPEINNITCSACAYHCKFEDLPSLVSITQSEQKPVPEWLEKEQKIKNVQGPARATVEETCPKCGNTEMEYYTLQMRSADEGQTVFYECKKCGTKSSVNN</sequence>
<evidence type="ECO:0000256" key="7">
    <source>
        <dbReference type="PIRNR" id="PIRNR005586"/>
    </source>
</evidence>
<evidence type="ECO:0000256" key="1">
    <source>
        <dbReference type="ARBA" id="ARBA00004604"/>
    </source>
</evidence>
<dbReference type="AlphaFoldDB" id="F0WZS5"/>
<feature type="binding site" evidence="8">
    <location>
        <position position="87"/>
    </location>
    <ligand>
        <name>Zn(2+)</name>
        <dbReference type="ChEBI" id="CHEBI:29105"/>
        <label>2</label>
    </ligand>
</feature>
<comment type="subcellular location">
    <subcellularLocation>
        <location evidence="1">Nucleus</location>
        <location evidence="1">Nucleolus</location>
    </subcellularLocation>
</comment>
<dbReference type="GO" id="GO:0005736">
    <property type="term" value="C:RNA polymerase I complex"/>
    <property type="evidence" value="ECO:0007669"/>
    <property type="project" value="TreeGrafter"/>
</dbReference>
<feature type="binding site" evidence="8">
    <location>
        <position position="33"/>
    </location>
    <ligand>
        <name>Zn(2+)</name>
        <dbReference type="ChEBI" id="CHEBI:29105"/>
        <label>1</label>
    </ligand>
</feature>
<proteinExistence type="inferred from homology"/>
<feature type="binding site" evidence="8">
    <location>
        <position position="16"/>
    </location>
    <ligand>
        <name>Zn(2+)</name>
        <dbReference type="ChEBI" id="CHEBI:29105"/>
        <label>1</label>
    </ligand>
</feature>
<keyword evidence="4 9" id="KW-0863">Zinc-finger</keyword>
<evidence type="ECO:0000256" key="4">
    <source>
        <dbReference type="ARBA" id="ARBA00022771"/>
    </source>
</evidence>
<dbReference type="PIRSF" id="PIRSF005586">
    <property type="entry name" value="RNApol_RpoM"/>
    <property type="match status" value="1"/>
</dbReference>
<evidence type="ECO:0000256" key="2">
    <source>
        <dbReference type="ARBA" id="ARBA00022478"/>
    </source>
</evidence>
<dbReference type="SMART" id="SM00440">
    <property type="entry name" value="ZnF_C2C2"/>
    <property type="match status" value="1"/>
</dbReference>